<proteinExistence type="predicted"/>
<dbReference type="Proteomes" id="UP000677918">
    <property type="component" value="Unassembled WGS sequence"/>
</dbReference>
<keyword evidence="2" id="KW-1185">Reference proteome</keyword>
<dbReference type="AlphaFoldDB" id="A0A8J4M2Z9"/>
<name>A0A8J4M2Z9_9BACL</name>
<reference evidence="1" key="1">
    <citation type="submission" date="2021-04" db="EMBL/GenBank/DDBJ databases">
        <title>Draft genome sequence of Xylanibacillus composti strain K13.</title>
        <authorList>
            <person name="Uke A."/>
            <person name="Chhe C."/>
            <person name="Baramee S."/>
            <person name="Kosugi A."/>
        </authorList>
    </citation>
    <scope>NUCLEOTIDE SEQUENCE</scope>
    <source>
        <strain evidence="1">K13</strain>
    </source>
</reference>
<sequence>MLAILIFILCVITLVIAVRLWDVETKMIHIRNELKESNEKLSVLIEQLDRIHSTKGSGQSE</sequence>
<gene>
    <name evidence="1" type="ORF">XYCOK13_32340</name>
</gene>
<dbReference type="EMBL" id="BOVK01000047">
    <property type="protein sequence ID" value="GIQ70410.1"/>
    <property type="molecule type" value="Genomic_DNA"/>
</dbReference>
<evidence type="ECO:0000313" key="2">
    <source>
        <dbReference type="Proteomes" id="UP000677918"/>
    </source>
</evidence>
<organism evidence="1 2">
    <name type="scientific">Xylanibacillus composti</name>
    <dbReference type="NCBI Taxonomy" id="1572762"/>
    <lineage>
        <taxon>Bacteria</taxon>
        <taxon>Bacillati</taxon>
        <taxon>Bacillota</taxon>
        <taxon>Bacilli</taxon>
        <taxon>Bacillales</taxon>
        <taxon>Paenibacillaceae</taxon>
        <taxon>Xylanibacillus</taxon>
    </lineage>
</organism>
<accession>A0A8J4M2Z9</accession>
<protein>
    <submittedName>
        <fullName evidence="1">Uncharacterized protein</fullName>
    </submittedName>
</protein>
<evidence type="ECO:0000313" key="1">
    <source>
        <dbReference type="EMBL" id="GIQ70410.1"/>
    </source>
</evidence>
<comment type="caution">
    <text evidence="1">The sequence shown here is derived from an EMBL/GenBank/DDBJ whole genome shotgun (WGS) entry which is preliminary data.</text>
</comment>